<accession>A0A6M3KXZ0</accession>
<dbReference type="EMBL" id="MT142662">
    <property type="protein sequence ID" value="QJA86840.1"/>
    <property type="molecule type" value="Genomic_DNA"/>
</dbReference>
<dbReference type="AlphaFoldDB" id="A0A6M3KXZ0"/>
<name>A0A6M3KXZ0_9ZZZZ</name>
<proteinExistence type="predicted"/>
<organism evidence="1">
    <name type="scientific">viral metagenome</name>
    <dbReference type="NCBI Taxonomy" id="1070528"/>
    <lineage>
        <taxon>unclassified sequences</taxon>
        <taxon>metagenomes</taxon>
        <taxon>organismal metagenomes</taxon>
    </lineage>
</organism>
<gene>
    <name evidence="1" type="ORF">MM415B03115_0011</name>
</gene>
<sequence>MPDICIVKESRVRPYRVTASDAHIAWIETGKVPRQPYLVRYKVEDQEYLALAGGFAWPGKAPGCAVVVGVQRIGESQYSYRALEEVTNNDIPPLMVSAYGLFRKWGWHCGTIPWRWYGDPQPYYRNFFTKFNSFLPKSAHKDRHLRVNPTAHFEDNKRNQWVVLVRVLYGLSADEGVLRFIVKDCPSVVADVKRMADADVFKAGPENFPALAAFAYAVCSLHERRPWLAPPKMNAKLVNTIPDRMEESQVSHMEWQTKETDGYVHDLIPTIIES</sequence>
<protein>
    <submittedName>
        <fullName evidence="1">Uncharacterized protein</fullName>
    </submittedName>
</protein>
<reference evidence="1" key="1">
    <citation type="submission" date="2020-03" db="EMBL/GenBank/DDBJ databases">
        <title>The deep terrestrial virosphere.</title>
        <authorList>
            <person name="Holmfeldt K."/>
            <person name="Nilsson E."/>
            <person name="Simone D."/>
            <person name="Lopez-Fernandez M."/>
            <person name="Wu X."/>
            <person name="de Brujin I."/>
            <person name="Lundin D."/>
            <person name="Andersson A."/>
            <person name="Bertilsson S."/>
            <person name="Dopson M."/>
        </authorList>
    </citation>
    <scope>NUCLEOTIDE SEQUENCE</scope>
    <source>
        <strain evidence="1">MM415B03115</strain>
    </source>
</reference>
<evidence type="ECO:0000313" key="1">
    <source>
        <dbReference type="EMBL" id="QJA86840.1"/>
    </source>
</evidence>